<name>A0A9W6CSK4_9MICO</name>
<reference evidence="4" key="1">
    <citation type="submission" date="2022-12" db="EMBL/GenBank/DDBJ databases">
        <title>Reference genome sequencing for broad-spectrum identification of bacterial and archaeal isolates by mass spectrometry.</title>
        <authorList>
            <person name="Sekiguchi Y."/>
            <person name="Tourlousse D.M."/>
        </authorList>
    </citation>
    <scope>NUCLEOTIDE SEQUENCE</scope>
    <source>
        <strain evidence="4">14</strain>
    </source>
</reference>
<sequence length="383" mass="38862">MTDQTWHPPTGPGGPSGTGAPAGYGPGPGPQDPGAGPQAPSGGQPGPDAGWTPPPRPGLVPLRPLGFATLLGAPFQTIRRNPGPTFGSGLLVQAVVSLGSAALLLPFMFGLVDRLERASAGDVDAIASGAVAGLLLLMLVPLAVSVVGSAFLQGIMVVDVATGALGGKAGFATVWRRTARRIWPLIGWVLLLAAAATVVVVLLVGIVLGFALIEPVLVFAGVAVAVLVGLGAAVVAAWLYTKLSLTPSAIVLEGRGLGSAMARSWRLTDGHFWRVFGVEVLVAVIVNVAAQVIVQPVSFVGGIASVLVDPTGTGAGVWVIVVTYVVAIGLSIVVGAVAAVAQSAVVALLYLDLRMRREGLDLELQRVVELRQAGQPVDDPFAA</sequence>
<dbReference type="InterPro" id="IPR057169">
    <property type="entry name" value="DUF7847"/>
</dbReference>
<feature type="compositionally biased region" description="Low complexity" evidence="1">
    <location>
        <begin position="32"/>
        <end position="50"/>
    </location>
</feature>
<feature type="region of interest" description="Disordered" evidence="1">
    <location>
        <begin position="1"/>
        <end position="58"/>
    </location>
</feature>
<protein>
    <recommendedName>
        <fullName evidence="3">DUF7847 domain-containing protein</fullName>
    </recommendedName>
</protein>
<keyword evidence="2" id="KW-0472">Membrane</keyword>
<feature type="transmembrane region" description="Helical" evidence="2">
    <location>
        <begin position="123"/>
        <end position="144"/>
    </location>
</feature>
<feature type="transmembrane region" description="Helical" evidence="2">
    <location>
        <begin position="216"/>
        <end position="240"/>
    </location>
</feature>
<dbReference type="Proteomes" id="UP001144396">
    <property type="component" value="Unassembled WGS sequence"/>
</dbReference>
<dbReference type="AlphaFoldDB" id="A0A9W6CSK4"/>
<feature type="transmembrane region" description="Helical" evidence="2">
    <location>
        <begin position="272"/>
        <end position="297"/>
    </location>
</feature>
<evidence type="ECO:0000256" key="1">
    <source>
        <dbReference type="SAM" id="MobiDB-lite"/>
    </source>
</evidence>
<keyword evidence="2" id="KW-1133">Transmembrane helix</keyword>
<proteinExistence type="predicted"/>
<feature type="transmembrane region" description="Helical" evidence="2">
    <location>
        <begin position="90"/>
        <end position="111"/>
    </location>
</feature>
<organism evidence="4 5">
    <name type="scientific">Agromyces rhizosphaerae</name>
    <dbReference type="NCBI Taxonomy" id="88374"/>
    <lineage>
        <taxon>Bacteria</taxon>
        <taxon>Bacillati</taxon>
        <taxon>Actinomycetota</taxon>
        <taxon>Actinomycetes</taxon>
        <taxon>Micrococcales</taxon>
        <taxon>Microbacteriaceae</taxon>
        <taxon>Agromyces</taxon>
    </lineage>
</organism>
<feature type="transmembrane region" description="Helical" evidence="2">
    <location>
        <begin position="150"/>
        <end position="171"/>
    </location>
</feature>
<feature type="transmembrane region" description="Helical" evidence="2">
    <location>
        <begin position="183"/>
        <end position="210"/>
    </location>
</feature>
<evidence type="ECO:0000259" key="3">
    <source>
        <dbReference type="Pfam" id="PF25231"/>
    </source>
</evidence>
<evidence type="ECO:0000256" key="2">
    <source>
        <dbReference type="SAM" id="Phobius"/>
    </source>
</evidence>
<evidence type="ECO:0000313" key="5">
    <source>
        <dbReference type="Proteomes" id="UP001144396"/>
    </source>
</evidence>
<comment type="caution">
    <text evidence="4">The sequence shown here is derived from an EMBL/GenBank/DDBJ whole genome shotgun (WGS) entry which is preliminary data.</text>
</comment>
<feature type="compositionally biased region" description="Gly residues" evidence="1">
    <location>
        <begin position="13"/>
        <end position="26"/>
    </location>
</feature>
<dbReference type="RefSeq" id="WP_281882057.1">
    <property type="nucleotide sequence ID" value="NZ_BSDP01000001.1"/>
</dbReference>
<feature type="domain" description="DUF7847" evidence="3">
    <location>
        <begin position="94"/>
        <end position="352"/>
    </location>
</feature>
<dbReference type="Pfam" id="PF25231">
    <property type="entry name" value="DUF7847"/>
    <property type="match status" value="1"/>
</dbReference>
<evidence type="ECO:0000313" key="4">
    <source>
        <dbReference type="EMBL" id="GLI26059.1"/>
    </source>
</evidence>
<keyword evidence="5" id="KW-1185">Reference proteome</keyword>
<dbReference type="EMBL" id="BSDP01000001">
    <property type="protein sequence ID" value="GLI26059.1"/>
    <property type="molecule type" value="Genomic_DNA"/>
</dbReference>
<gene>
    <name evidence="4" type="ORF">ARHIZOSPH14_03010</name>
</gene>
<accession>A0A9W6CSK4</accession>
<keyword evidence="2" id="KW-0812">Transmembrane</keyword>
<feature type="transmembrane region" description="Helical" evidence="2">
    <location>
        <begin position="317"/>
        <end position="350"/>
    </location>
</feature>